<dbReference type="EMBL" id="AZBU02000011">
    <property type="protein sequence ID" value="TKR61540.1"/>
    <property type="molecule type" value="Genomic_DNA"/>
</dbReference>
<feature type="domain" description="Headcase N-terminal" evidence="1">
    <location>
        <begin position="1"/>
        <end position="75"/>
    </location>
</feature>
<dbReference type="AlphaFoldDB" id="A0A4U5LZ03"/>
<organism evidence="2 3">
    <name type="scientific">Steinernema carpocapsae</name>
    <name type="common">Entomopathogenic nematode</name>
    <dbReference type="NCBI Taxonomy" id="34508"/>
    <lineage>
        <taxon>Eukaryota</taxon>
        <taxon>Metazoa</taxon>
        <taxon>Ecdysozoa</taxon>
        <taxon>Nematoda</taxon>
        <taxon>Chromadorea</taxon>
        <taxon>Rhabditida</taxon>
        <taxon>Tylenchina</taxon>
        <taxon>Panagrolaimomorpha</taxon>
        <taxon>Strongyloidoidea</taxon>
        <taxon>Steinernematidae</taxon>
        <taxon>Steinernema</taxon>
    </lineage>
</organism>
<evidence type="ECO:0000313" key="2">
    <source>
        <dbReference type="EMBL" id="TKR61540.1"/>
    </source>
</evidence>
<accession>A0A4U5LZ03</accession>
<reference evidence="2 3" key="2">
    <citation type="journal article" date="2019" name="G3 (Bethesda)">
        <title>Hybrid Assembly of the Genome of the Entomopathogenic Nematode Steinernema carpocapsae Identifies the X-Chromosome.</title>
        <authorList>
            <person name="Serra L."/>
            <person name="Macchietto M."/>
            <person name="Macias-Munoz A."/>
            <person name="McGill C.J."/>
            <person name="Rodriguez I.M."/>
            <person name="Rodriguez B."/>
            <person name="Murad R."/>
            <person name="Mortazavi A."/>
        </authorList>
    </citation>
    <scope>NUCLEOTIDE SEQUENCE [LARGE SCALE GENOMIC DNA]</scope>
    <source>
        <strain evidence="2 3">ALL</strain>
    </source>
</reference>
<keyword evidence="3" id="KW-1185">Reference proteome</keyword>
<protein>
    <recommendedName>
        <fullName evidence="1">Headcase N-terminal domain-containing protein</fullName>
    </recommendedName>
</protein>
<dbReference type="PANTHER" id="PTHR13425:SF3">
    <property type="entry name" value="HEADCASE PROTEIN HOMOLOG"/>
    <property type="match status" value="1"/>
</dbReference>
<comment type="caution">
    <text evidence="2">The sequence shown here is derived from an EMBL/GenBank/DDBJ whole genome shotgun (WGS) entry which is preliminary data.</text>
</comment>
<dbReference type="OrthoDB" id="10012848at2759"/>
<evidence type="ECO:0000313" key="3">
    <source>
        <dbReference type="Proteomes" id="UP000298663"/>
    </source>
</evidence>
<name>A0A4U5LZ03_STECR</name>
<dbReference type="InterPro" id="IPR054537">
    <property type="entry name" value="HECA_N"/>
</dbReference>
<sequence length="98" mass="11450">MVCTSEKCEFKDQPVHACCLEALEDALVKELEHIGPGRCWTATQRRDNIWHRRGLPLIQRLCRCPCKHGLRLLDVNFMEDEQRRAQAAVVETEEPHQR</sequence>
<dbReference type="InterPro" id="IPR026066">
    <property type="entry name" value="Headcase"/>
</dbReference>
<dbReference type="PANTHER" id="PTHR13425">
    <property type="entry name" value="HEADCASE PROTEIN"/>
    <property type="match status" value="1"/>
</dbReference>
<proteinExistence type="predicted"/>
<dbReference type="Proteomes" id="UP000298663">
    <property type="component" value="Unassembled WGS sequence"/>
</dbReference>
<gene>
    <name evidence="2" type="ORF">L596_028636</name>
</gene>
<dbReference type="Pfam" id="PF15353">
    <property type="entry name" value="HECA_N"/>
    <property type="match status" value="1"/>
</dbReference>
<reference evidence="2 3" key="1">
    <citation type="journal article" date="2015" name="Genome Biol.">
        <title>Comparative genomics of Steinernema reveals deeply conserved gene regulatory networks.</title>
        <authorList>
            <person name="Dillman A.R."/>
            <person name="Macchietto M."/>
            <person name="Porter C.F."/>
            <person name="Rogers A."/>
            <person name="Williams B."/>
            <person name="Antoshechkin I."/>
            <person name="Lee M.M."/>
            <person name="Goodwin Z."/>
            <person name="Lu X."/>
            <person name="Lewis E.E."/>
            <person name="Goodrich-Blair H."/>
            <person name="Stock S.P."/>
            <person name="Adams B.J."/>
            <person name="Sternberg P.W."/>
            <person name="Mortazavi A."/>
        </authorList>
    </citation>
    <scope>NUCLEOTIDE SEQUENCE [LARGE SCALE GENOMIC DNA]</scope>
    <source>
        <strain evidence="2 3">ALL</strain>
    </source>
</reference>
<evidence type="ECO:0000259" key="1">
    <source>
        <dbReference type="Pfam" id="PF15353"/>
    </source>
</evidence>